<reference evidence="1 2" key="1">
    <citation type="journal article" date="2011" name="J. Bacteriol.">
        <title>Complete genome sequence of Amycolicicoccus subflavus DQS3-9A1T, an actinomycete isolated from crude oil-polluted soil.</title>
        <authorList>
            <person name="Cai M."/>
            <person name="Chen W.M."/>
            <person name="Nie Y."/>
            <person name="Chi C.Q."/>
            <person name="Wang Y.N."/>
            <person name="Tang Y.Q."/>
            <person name="Li G.Y."/>
            <person name="Wu X.L."/>
        </authorList>
    </citation>
    <scope>NUCLEOTIDE SEQUENCE [LARGE SCALE GENOMIC DNA]</scope>
    <source>
        <strain evidence="2">DSM 45089 / DQS3-9A1</strain>
    </source>
</reference>
<evidence type="ECO:0000313" key="1">
    <source>
        <dbReference type="EMBL" id="AEF41210.1"/>
    </source>
</evidence>
<dbReference type="Proteomes" id="UP000009235">
    <property type="component" value="Chromosome"/>
</dbReference>
<organism evidence="1 2">
    <name type="scientific">Hoyosella subflava (strain DSM 45089 / JCM 17490 / NBRC 109087 / DQS3-9A1)</name>
    <name type="common">Amycolicicoccus subflavus</name>
    <dbReference type="NCBI Taxonomy" id="443218"/>
    <lineage>
        <taxon>Bacteria</taxon>
        <taxon>Bacillati</taxon>
        <taxon>Actinomycetota</taxon>
        <taxon>Actinomycetes</taxon>
        <taxon>Mycobacteriales</taxon>
        <taxon>Hoyosellaceae</taxon>
        <taxon>Hoyosella</taxon>
    </lineage>
</organism>
<protein>
    <submittedName>
        <fullName evidence="1">Uncharacterized protein</fullName>
    </submittedName>
</protein>
<dbReference type="STRING" id="443218.AS9A_2763"/>
<sequence>MSSGLPSLGAVAYVTTKTDALRSGNIAIISWSVRRLLRREDTF</sequence>
<accession>F6EIA3</accession>
<dbReference type="EMBL" id="CP002786">
    <property type="protein sequence ID" value="AEF41210.1"/>
    <property type="molecule type" value="Genomic_DNA"/>
</dbReference>
<keyword evidence="2" id="KW-1185">Reference proteome</keyword>
<gene>
    <name evidence="1" type="ordered locus">AS9A_2763</name>
</gene>
<evidence type="ECO:0000313" key="2">
    <source>
        <dbReference type="Proteomes" id="UP000009235"/>
    </source>
</evidence>
<name>F6EIA3_HOYSD</name>
<proteinExistence type="predicted"/>
<dbReference type="AlphaFoldDB" id="F6EIA3"/>
<dbReference type="HOGENOM" id="CLU_3228744_0_0_11"/>
<dbReference type="KEGG" id="asd:AS9A_2763"/>